<keyword evidence="2 4" id="KW-0575">Peroxidase</keyword>
<accession>D7G3E9</accession>
<evidence type="ECO:0000256" key="4">
    <source>
        <dbReference type="RuleBase" id="RU000499"/>
    </source>
</evidence>
<dbReference type="OrthoDB" id="446890at2759"/>
<dbReference type="EMBL" id="FN649760">
    <property type="protein sequence ID" value="CBJ33543.1"/>
    <property type="molecule type" value="Genomic_DNA"/>
</dbReference>
<dbReference type="AlphaFoldDB" id="D7G3E9"/>
<evidence type="ECO:0000256" key="3">
    <source>
        <dbReference type="ARBA" id="ARBA00023002"/>
    </source>
</evidence>
<dbReference type="InterPro" id="IPR000889">
    <property type="entry name" value="Glutathione_peroxidase"/>
</dbReference>
<dbReference type="GO" id="GO:0034599">
    <property type="term" value="P:cellular response to oxidative stress"/>
    <property type="evidence" value="ECO:0007669"/>
    <property type="project" value="TreeGrafter"/>
</dbReference>
<dbReference type="PANTHER" id="PTHR11592:SF78">
    <property type="entry name" value="GLUTATHIONE PEROXIDASE"/>
    <property type="match status" value="1"/>
</dbReference>
<dbReference type="SUPFAM" id="SSF52833">
    <property type="entry name" value="Thioredoxin-like"/>
    <property type="match status" value="1"/>
</dbReference>
<evidence type="ECO:0000256" key="5">
    <source>
        <dbReference type="SAM" id="MobiDB-lite"/>
    </source>
</evidence>
<dbReference type="PROSITE" id="PS00460">
    <property type="entry name" value="GLUTATHIONE_PEROXID_1"/>
    <property type="match status" value="1"/>
</dbReference>
<keyword evidence="7" id="KW-1185">Reference proteome</keyword>
<reference evidence="6 7" key="1">
    <citation type="journal article" date="2010" name="Nature">
        <title>The Ectocarpus genome and the independent evolution of multicellularity in brown algae.</title>
        <authorList>
            <person name="Cock J.M."/>
            <person name="Sterck L."/>
            <person name="Rouze P."/>
            <person name="Scornet D."/>
            <person name="Allen A.E."/>
            <person name="Amoutzias G."/>
            <person name="Anthouard V."/>
            <person name="Artiguenave F."/>
            <person name="Aury J.M."/>
            <person name="Badger J.H."/>
            <person name="Beszteri B."/>
            <person name="Billiau K."/>
            <person name="Bonnet E."/>
            <person name="Bothwell J.H."/>
            <person name="Bowler C."/>
            <person name="Boyen C."/>
            <person name="Brownlee C."/>
            <person name="Carrano C.J."/>
            <person name="Charrier B."/>
            <person name="Cho G.Y."/>
            <person name="Coelho S.M."/>
            <person name="Collen J."/>
            <person name="Corre E."/>
            <person name="Da Silva C."/>
            <person name="Delage L."/>
            <person name="Delaroque N."/>
            <person name="Dittami S.M."/>
            <person name="Doulbeau S."/>
            <person name="Elias M."/>
            <person name="Farnham G."/>
            <person name="Gachon C.M."/>
            <person name="Gschloessl B."/>
            <person name="Heesch S."/>
            <person name="Jabbari K."/>
            <person name="Jubin C."/>
            <person name="Kawai H."/>
            <person name="Kimura K."/>
            <person name="Kloareg B."/>
            <person name="Kupper F.C."/>
            <person name="Lang D."/>
            <person name="Le Bail A."/>
            <person name="Leblanc C."/>
            <person name="Lerouge P."/>
            <person name="Lohr M."/>
            <person name="Lopez P.J."/>
            <person name="Martens C."/>
            <person name="Maumus F."/>
            <person name="Michel G."/>
            <person name="Miranda-Saavedra D."/>
            <person name="Morales J."/>
            <person name="Moreau H."/>
            <person name="Motomura T."/>
            <person name="Nagasato C."/>
            <person name="Napoli C.A."/>
            <person name="Nelson D.R."/>
            <person name="Nyvall-Collen P."/>
            <person name="Peters A.F."/>
            <person name="Pommier C."/>
            <person name="Potin P."/>
            <person name="Poulain J."/>
            <person name="Quesneville H."/>
            <person name="Read B."/>
            <person name="Rensing S.A."/>
            <person name="Ritter A."/>
            <person name="Rousvoal S."/>
            <person name="Samanta M."/>
            <person name="Samson G."/>
            <person name="Schroeder D.C."/>
            <person name="Segurens B."/>
            <person name="Strittmatter M."/>
            <person name="Tonon T."/>
            <person name="Tregear J.W."/>
            <person name="Valentin K."/>
            <person name="von Dassow P."/>
            <person name="Yamagishi T."/>
            <person name="Van de Peer Y."/>
            <person name="Wincker P."/>
        </authorList>
    </citation>
    <scope>NUCLEOTIDE SEQUENCE [LARGE SCALE GENOMIC DNA]</scope>
    <source>
        <strain evidence="7">Ec32 / CCAP1310/4</strain>
    </source>
</reference>
<organism evidence="6 7">
    <name type="scientific">Ectocarpus siliculosus</name>
    <name type="common">Brown alga</name>
    <name type="synonym">Conferva siliculosa</name>
    <dbReference type="NCBI Taxonomy" id="2880"/>
    <lineage>
        <taxon>Eukaryota</taxon>
        <taxon>Sar</taxon>
        <taxon>Stramenopiles</taxon>
        <taxon>Ochrophyta</taxon>
        <taxon>PX clade</taxon>
        <taxon>Phaeophyceae</taxon>
        <taxon>Ectocarpales</taxon>
        <taxon>Ectocarpaceae</taxon>
        <taxon>Ectocarpus</taxon>
    </lineage>
</organism>
<dbReference type="Pfam" id="PF00255">
    <property type="entry name" value="GSHPx"/>
    <property type="match status" value="1"/>
</dbReference>
<dbReference type="GO" id="GO:0004601">
    <property type="term" value="F:peroxidase activity"/>
    <property type="evidence" value="ECO:0007669"/>
    <property type="project" value="UniProtKB-KW"/>
</dbReference>
<dbReference type="InParanoid" id="D7G3E9"/>
<protein>
    <recommendedName>
        <fullName evidence="4">Glutathione peroxidase</fullName>
    </recommendedName>
</protein>
<name>D7G3E9_ECTSI</name>
<dbReference type="PROSITE" id="PS51355">
    <property type="entry name" value="GLUTATHIONE_PEROXID_3"/>
    <property type="match status" value="1"/>
</dbReference>
<dbReference type="Gene3D" id="3.40.30.10">
    <property type="entry name" value="Glutaredoxin"/>
    <property type="match status" value="1"/>
</dbReference>
<feature type="compositionally biased region" description="Gly residues" evidence="5">
    <location>
        <begin position="96"/>
        <end position="106"/>
    </location>
</feature>
<dbReference type="InterPro" id="IPR036249">
    <property type="entry name" value="Thioredoxin-like_sf"/>
</dbReference>
<comment type="similarity">
    <text evidence="1 4">Belongs to the glutathione peroxidase family.</text>
</comment>
<dbReference type="Proteomes" id="UP000002630">
    <property type="component" value="Unassembled WGS sequence"/>
</dbReference>
<sequence>MATAMKTAAGTTAAVLLRGAGRRPLLRIVSTAAVFTSSRLLPPPPPRPPLQGTETASARGRFNPSAVARGGVTKVVASVTLSRCSTTRRRLSSGGSSEGGDGGEQAGRGAAAETGTAIPLGSKLAFKAIVDGKPMPPDDFEGKAVLVVNTASLCGLTPQLKELELVHKRFRGEGLVVLGVPSNDFGAQEPWDEEKIKDFYAKDFGVTFPLTSKTVVVGPEAHPLYSAVIAEFGQDVGPQ</sequence>
<evidence type="ECO:0000313" key="6">
    <source>
        <dbReference type="EMBL" id="CBJ33543.1"/>
    </source>
</evidence>
<evidence type="ECO:0000313" key="7">
    <source>
        <dbReference type="Proteomes" id="UP000002630"/>
    </source>
</evidence>
<gene>
    <name evidence="6" type="primary">GPX</name>
    <name evidence="6" type="ORF">Esi_0509_0009</name>
</gene>
<proteinExistence type="inferred from homology"/>
<feature type="region of interest" description="Disordered" evidence="5">
    <location>
        <begin position="39"/>
        <end position="58"/>
    </location>
</feature>
<dbReference type="STRING" id="2880.D7G3E9"/>
<dbReference type="PRINTS" id="PR01011">
    <property type="entry name" value="GLUTPROXDASE"/>
</dbReference>
<dbReference type="CDD" id="cd00340">
    <property type="entry name" value="GSH_Peroxidase"/>
    <property type="match status" value="1"/>
</dbReference>
<feature type="region of interest" description="Disordered" evidence="5">
    <location>
        <begin position="86"/>
        <end position="114"/>
    </location>
</feature>
<evidence type="ECO:0000256" key="2">
    <source>
        <dbReference type="ARBA" id="ARBA00022559"/>
    </source>
</evidence>
<dbReference type="PANTHER" id="PTHR11592">
    <property type="entry name" value="GLUTATHIONE PEROXIDASE"/>
    <property type="match status" value="1"/>
</dbReference>
<dbReference type="InterPro" id="IPR029759">
    <property type="entry name" value="GPX_AS"/>
</dbReference>
<keyword evidence="3 4" id="KW-0560">Oxidoreductase</keyword>
<evidence type="ECO:0000256" key="1">
    <source>
        <dbReference type="ARBA" id="ARBA00006926"/>
    </source>
</evidence>